<dbReference type="EMBL" id="UINC01006455">
    <property type="protein sequence ID" value="SVA27637.1"/>
    <property type="molecule type" value="Genomic_DNA"/>
</dbReference>
<dbReference type="AlphaFoldDB" id="A0A381UJY6"/>
<evidence type="ECO:0000313" key="1">
    <source>
        <dbReference type="EMBL" id="SVA27637.1"/>
    </source>
</evidence>
<reference evidence="1" key="1">
    <citation type="submission" date="2018-05" db="EMBL/GenBank/DDBJ databases">
        <authorList>
            <person name="Lanie J.A."/>
            <person name="Ng W.-L."/>
            <person name="Kazmierczak K.M."/>
            <person name="Andrzejewski T.M."/>
            <person name="Davidsen T.M."/>
            <person name="Wayne K.J."/>
            <person name="Tettelin H."/>
            <person name="Glass J.I."/>
            <person name="Rusch D."/>
            <person name="Podicherti R."/>
            <person name="Tsui H.-C.T."/>
            <person name="Winkler M.E."/>
        </authorList>
    </citation>
    <scope>NUCLEOTIDE SEQUENCE</scope>
</reference>
<accession>A0A381UJY6</accession>
<organism evidence="1">
    <name type="scientific">marine metagenome</name>
    <dbReference type="NCBI Taxonomy" id="408172"/>
    <lineage>
        <taxon>unclassified sequences</taxon>
        <taxon>metagenomes</taxon>
        <taxon>ecological metagenomes</taxon>
    </lineage>
</organism>
<sequence>MALKINLVGEFDGKGTKLGIRIPLTSDLNLSLEFTHSNMSLKKNKEFHYSVCLKEGIV</sequence>
<protein>
    <submittedName>
        <fullName evidence="1">Uncharacterized protein</fullName>
    </submittedName>
</protein>
<gene>
    <name evidence="1" type="ORF">METZ01_LOCUS80491</name>
</gene>
<name>A0A381UJY6_9ZZZZ</name>
<proteinExistence type="predicted"/>